<protein>
    <recommendedName>
        <fullName evidence="8">Probable membrane transporter protein</fullName>
    </recommendedName>
</protein>
<feature type="transmembrane region" description="Helical" evidence="8">
    <location>
        <begin position="210"/>
        <end position="231"/>
    </location>
</feature>
<evidence type="ECO:0000256" key="5">
    <source>
        <dbReference type="ARBA" id="ARBA00022692"/>
    </source>
</evidence>
<comment type="subcellular location">
    <subcellularLocation>
        <location evidence="1 8">Cell membrane</location>
        <topology evidence="1 8">Multi-pass membrane protein</topology>
    </subcellularLocation>
</comment>
<evidence type="ECO:0000256" key="8">
    <source>
        <dbReference type="RuleBase" id="RU363041"/>
    </source>
</evidence>
<feature type="transmembrane region" description="Helical" evidence="8">
    <location>
        <begin position="112"/>
        <end position="129"/>
    </location>
</feature>
<dbReference type="GO" id="GO:0005886">
    <property type="term" value="C:plasma membrane"/>
    <property type="evidence" value="ECO:0007669"/>
    <property type="project" value="UniProtKB-SubCell"/>
</dbReference>
<dbReference type="PANTHER" id="PTHR30269">
    <property type="entry name" value="TRANSMEMBRANE PROTEIN YFCA"/>
    <property type="match status" value="1"/>
</dbReference>
<keyword evidence="7 8" id="KW-0472">Membrane</keyword>
<dbReference type="KEGG" id="tmk:QGN29_02475"/>
<evidence type="ECO:0000256" key="7">
    <source>
        <dbReference type="ARBA" id="ARBA00023136"/>
    </source>
</evidence>
<gene>
    <name evidence="9" type="ORF">QGN29_02475</name>
</gene>
<keyword evidence="3" id="KW-0813">Transport</keyword>
<evidence type="ECO:0000313" key="10">
    <source>
        <dbReference type="Proteomes" id="UP001268683"/>
    </source>
</evidence>
<evidence type="ECO:0000256" key="6">
    <source>
        <dbReference type="ARBA" id="ARBA00022989"/>
    </source>
</evidence>
<keyword evidence="10" id="KW-1185">Reference proteome</keyword>
<comment type="similarity">
    <text evidence="2 8">Belongs to the 4-toluene sulfonate uptake permease (TSUP) (TC 2.A.102) family.</text>
</comment>
<evidence type="ECO:0000256" key="1">
    <source>
        <dbReference type="ARBA" id="ARBA00004651"/>
    </source>
</evidence>
<organism evidence="9 10">
    <name type="scientific">Temperatibacter marinus</name>
    <dbReference type="NCBI Taxonomy" id="1456591"/>
    <lineage>
        <taxon>Bacteria</taxon>
        <taxon>Pseudomonadati</taxon>
        <taxon>Pseudomonadota</taxon>
        <taxon>Alphaproteobacteria</taxon>
        <taxon>Kordiimonadales</taxon>
        <taxon>Temperatibacteraceae</taxon>
        <taxon>Temperatibacter</taxon>
    </lineage>
</organism>
<proteinExistence type="inferred from homology"/>
<feature type="transmembrane region" description="Helical" evidence="8">
    <location>
        <begin position="40"/>
        <end position="67"/>
    </location>
</feature>
<dbReference type="AlphaFoldDB" id="A0AA52HB33"/>
<sequence length="262" mass="28257">MVLIKIITDETFMISTDPLFYLAAVPAILLTGVSKSGFGGIALFAVPIMALVISPIEAAAIVLPLLLMMDAMGFYAWRGKAHWGHLRAMLPGAVVGVIIGMLTATYVSAEQVRLFVGVLAVAFVLYQYLPRSKGMILDKKPRIVEGSLAGTFAGFTSYIAHAGSPPYHMYIIPKGLDKVSFAATGTYFFTLVNGLKFPAYIYSGQLTLDIGIQALVLAPLVPIGVYSGLWLNKKLDHALFYKIVYGSVFVIGLKLIGDSLFP</sequence>
<dbReference type="PANTHER" id="PTHR30269:SF37">
    <property type="entry name" value="MEMBRANE TRANSPORTER PROTEIN"/>
    <property type="match status" value="1"/>
</dbReference>
<dbReference type="EMBL" id="CP123872">
    <property type="protein sequence ID" value="WND03233.1"/>
    <property type="molecule type" value="Genomic_DNA"/>
</dbReference>
<dbReference type="Pfam" id="PF01925">
    <property type="entry name" value="TauE"/>
    <property type="match status" value="1"/>
</dbReference>
<dbReference type="InterPro" id="IPR052017">
    <property type="entry name" value="TSUP"/>
</dbReference>
<feature type="transmembrane region" description="Helical" evidence="8">
    <location>
        <begin position="238"/>
        <end position="257"/>
    </location>
</feature>
<reference evidence="9" key="1">
    <citation type="submission" date="2023-04" db="EMBL/GenBank/DDBJ databases">
        <title>Complete genome sequence of Temperatibacter marinus.</title>
        <authorList>
            <person name="Rong J.-C."/>
            <person name="Yi M.-L."/>
            <person name="Zhao Q."/>
        </authorList>
    </citation>
    <scope>NUCLEOTIDE SEQUENCE</scope>
    <source>
        <strain evidence="9">NBRC 110045</strain>
    </source>
</reference>
<keyword evidence="5 8" id="KW-0812">Transmembrane</keyword>
<evidence type="ECO:0000256" key="2">
    <source>
        <dbReference type="ARBA" id="ARBA00009142"/>
    </source>
</evidence>
<dbReference type="Proteomes" id="UP001268683">
    <property type="component" value="Chromosome"/>
</dbReference>
<dbReference type="RefSeq" id="WP_310799084.1">
    <property type="nucleotide sequence ID" value="NZ_CP123872.1"/>
</dbReference>
<evidence type="ECO:0000256" key="3">
    <source>
        <dbReference type="ARBA" id="ARBA00022448"/>
    </source>
</evidence>
<evidence type="ECO:0000256" key="4">
    <source>
        <dbReference type="ARBA" id="ARBA00022475"/>
    </source>
</evidence>
<feature type="transmembrane region" description="Helical" evidence="8">
    <location>
        <begin position="12"/>
        <end position="34"/>
    </location>
</feature>
<keyword evidence="4 8" id="KW-1003">Cell membrane</keyword>
<dbReference type="InterPro" id="IPR002781">
    <property type="entry name" value="TM_pro_TauE-like"/>
</dbReference>
<accession>A0AA52HB33</accession>
<name>A0AA52HB33_9PROT</name>
<evidence type="ECO:0000313" key="9">
    <source>
        <dbReference type="EMBL" id="WND03233.1"/>
    </source>
</evidence>
<keyword evidence="6 8" id="KW-1133">Transmembrane helix</keyword>
<feature type="transmembrane region" description="Helical" evidence="8">
    <location>
        <begin position="88"/>
        <end position="106"/>
    </location>
</feature>